<dbReference type="Gene3D" id="3.90.1200.10">
    <property type="match status" value="1"/>
</dbReference>
<protein>
    <submittedName>
        <fullName evidence="1">Phosphotransferase family protein</fullName>
    </submittedName>
</protein>
<reference evidence="1 2" key="1">
    <citation type="submission" date="2024-09" db="EMBL/GenBank/DDBJ databases">
        <authorList>
            <person name="Sun Q."/>
            <person name="Mori K."/>
        </authorList>
    </citation>
    <scope>NUCLEOTIDE SEQUENCE [LARGE SCALE GENOMIC DNA]</scope>
    <source>
        <strain evidence="1 2">TBRC 2205</strain>
    </source>
</reference>
<proteinExistence type="predicted"/>
<dbReference type="SUPFAM" id="SSF56112">
    <property type="entry name" value="Protein kinase-like (PK-like)"/>
    <property type="match status" value="1"/>
</dbReference>
<keyword evidence="2" id="KW-1185">Reference proteome</keyword>
<comment type="caution">
    <text evidence="1">The sequence shown here is derived from an EMBL/GenBank/DDBJ whole genome shotgun (WGS) entry which is preliminary data.</text>
</comment>
<evidence type="ECO:0000313" key="2">
    <source>
        <dbReference type="Proteomes" id="UP001589894"/>
    </source>
</evidence>
<sequence length="345" mass="37354">MTRPPADLVEPGWVAEPLDHNASNAATGGIWRVRRDGRSAVLKIATPPGHHPDPPAHWTAEDDPGHWNYWRREMLAYAEGLAGSVYAGGGIRAPELLELVERADGSVALWLEDVVGRPGPSAEVADLADLARRLGVAHATWLGSLPAVDWLARDWLGDYVRTRPAADRPPWDHPVAVGEWPAELRIRLRDLWARREDYLAAAAELPRTLCHHDVWPMNLVLTASGPVLLDWTALGPGPVGEDAANLILDTFLDGLVPVDRLPAVTSAVVDGYLAGLGDAVDPALVRRAIALTAAVKYCWLGPWMVTHAASANRQATNYDRRDLAGMFAGRAPVLHQIADWAAAAV</sequence>
<dbReference type="EMBL" id="JBHLUE010000016">
    <property type="protein sequence ID" value="MFC0565942.1"/>
    <property type="molecule type" value="Genomic_DNA"/>
</dbReference>
<organism evidence="1 2">
    <name type="scientific">Plantactinospora siamensis</name>
    <dbReference type="NCBI Taxonomy" id="555372"/>
    <lineage>
        <taxon>Bacteria</taxon>
        <taxon>Bacillati</taxon>
        <taxon>Actinomycetota</taxon>
        <taxon>Actinomycetes</taxon>
        <taxon>Micromonosporales</taxon>
        <taxon>Micromonosporaceae</taxon>
        <taxon>Plantactinospora</taxon>
    </lineage>
</organism>
<dbReference type="InterPro" id="IPR011009">
    <property type="entry name" value="Kinase-like_dom_sf"/>
</dbReference>
<dbReference type="Proteomes" id="UP001589894">
    <property type="component" value="Unassembled WGS sequence"/>
</dbReference>
<name>A0ABV6P0B8_9ACTN</name>
<dbReference type="RefSeq" id="WP_377340272.1">
    <property type="nucleotide sequence ID" value="NZ_JBHLUE010000016.1"/>
</dbReference>
<accession>A0ABV6P0B8</accession>
<gene>
    <name evidence="1" type="ORF">ACFFHU_17610</name>
</gene>
<evidence type="ECO:0000313" key="1">
    <source>
        <dbReference type="EMBL" id="MFC0565942.1"/>
    </source>
</evidence>